<feature type="domain" description="Reverse transcriptase Ty1/copia-type" evidence="1">
    <location>
        <begin position="5"/>
        <end position="141"/>
    </location>
</feature>
<dbReference type="AlphaFoldDB" id="A0A2N5S5J1"/>
<accession>A0A2N5S5J1</accession>
<sequence>MPVPDEHRGKSLKLDKGLYGTKQGGRCWWKHFVQVMEGIGFHVSFYDDSFYHIQRGGETILVWIHVDDGVVTASSAAILQEFRAELESKLKTTWDGNLHNIVGIKVERPTLSKFILSQPFLTQKIIDNFTSDTTLPRKIPIKDTNSLTSSSSKEEVINPNGYLSVVGSLNYLAVATRPDLAFAVGFLARFAKSPTHRHWTAIQQVLGTSKASDVAASSLSHGRRTKRLSLLWASKRQALVATSTCHAEFMALGWAARHSVWLKELYFDMTEHVTTPTIMCDNDAAVKISKDNSANKRTRHSEREFFYVNEQLHRRRLDIEWVPSTEQLADIMTKALGPLPFERILASLNMSCPE</sequence>
<gene>
    <name evidence="2" type="ORF">PCASD_21951</name>
</gene>
<dbReference type="InterPro" id="IPR013103">
    <property type="entry name" value="RVT_2"/>
</dbReference>
<protein>
    <recommendedName>
        <fullName evidence="1">Reverse transcriptase Ty1/copia-type domain-containing protein</fullName>
    </recommendedName>
</protein>
<evidence type="ECO:0000313" key="3">
    <source>
        <dbReference type="Proteomes" id="UP000235392"/>
    </source>
</evidence>
<evidence type="ECO:0000259" key="1">
    <source>
        <dbReference type="Pfam" id="PF07727"/>
    </source>
</evidence>
<evidence type="ECO:0000313" key="2">
    <source>
        <dbReference type="EMBL" id="PLW08512.1"/>
    </source>
</evidence>
<dbReference type="PANTHER" id="PTHR11439:SF483">
    <property type="entry name" value="PEPTIDE SYNTHASE GLIP-LIKE, PUTATIVE (AFU_ORTHOLOGUE AFUA_3G12920)-RELATED"/>
    <property type="match status" value="1"/>
</dbReference>
<reference evidence="2 3" key="1">
    <citation type="submission" date="2017-11" db="EMBL/GenBank/DDBJ databases">
        <title>De novo assembly and phasing of dikaryotic genomes from two isolates of Puccinia coronata f. sp. avenae, the causal agent of oat crown rust.</title>
        <authorList>
            <person name="Miller M.E."/>
            <person name="Zhang Y."/>
            <person name="Omidvar V."/>
            <person name="Sperschneider J."/>
            <person name="Schwessinger B."/>
            <person name="Raley C."/>
            <person name="Palmer J.M."/>
            <person name="Garnica D."/>
            <person name="Upadhyaya N."/>
            <person name="Rathjen J."/>
            <person name="Taylor J.M."/>
            <person name="Park R.F."/>
            <person name="Dodds P.N."/>
            <person name="Hirsch C.D."/>
            <person name="Kianian S.F."/>
            <person name="Figueroa M."/>
        </authorList>
    </citation>
    <scope>NUCLEOTIDE SEQUENCE [LARGE SCALE GENOMIC DNA]</scope>
    <source>
        <strain evidence="2">12SD80</strain>
    </source>
</reference>
<dbReference type="Pfam" id="PF07727">
    <property type="entry name" value="RVT_2"/>
    <property type="match status" value="1"/>
</dbReference>
<dbReference type="CDD" id="cd09272">
    <property type="entry name" value="RNase_HI_RT_Ty1"/>
    <property type="match status" value="1"/>
</dbReference>
<name>A0A2N5S5J1_9BASI</name>
<dbReference type="PANTHER" id="PTHR11439">
    <property type="entry name" value="GAG-POL-RELATED RETROTRANSPOSON"/>
    <property type="match status" value="1"/>
</dbReference>
<dbReference type="EMBL" id="PGCI01001060">
    <property type="protein sequence ID" value="PLW08512.1"/>
    <property type="molecule type" value="Genomic_DNA"/>
</dbReference>
<comment type="caution">
    <text evidence="2">The sequence shown here is derived from an EMBL/GenBank/DDBJ whole genome shotgun (WGS) entry which is preliminary data.</text>
</comment>
<proteinExistence type="predicted"/>
<organism evidence="2 3">
    <name type="scientific">Puccinia coronata f. sp. avenae</name>
    <dbReference type="NCBI Taxonomy" id="200324"/>
    <lineage>
        <taxon>Eukaryota</taxon>
        <taxon>Fungi</taxon>
        <taxon>Dikarya</taxon>
        <taxon>Basidiomycota</taxon>
        <taxon>Pucciniomycotina</taxon>
        <taxon>Pucciniomycetes</taxon>
        <taxon>Pucciniales</taxon>
        <taxon>Pucciniaceae</taxon>
        <taxon>Puccinia</taxon>
    </lineage>
</organism>
<dbReference type="Proteomes" id="UP000235392">
    <property type="component" value="Unassembled WGS sequence"/>
</dbReference>